<dbReference type="CDD" id="cd05400">
    <property type="entry name" value="NT_2-5OAS_ClassI-CCAase"/>
    <property type="match status" value="1"/>
</dbReference>
<dbReference type="Proteomes" id="UP000220969">
    <property type="component" value="Unassembled WGS sequence"/>
</dbReference>
<dbReference type="GO" id="GO:0016779">
    <property type="term" value="F:nucleotidyltransferase activity"/>
    <property type="evidence" value="ECO:0007669"/>
    <property type="project" value="InterPro"/>
</dbReference>
<dbReference type="AlphaFoldDB" id="A0AB73S8X0"/>
<evidence type="ECO:0000256" key="1">
    <source>
        <dbReference type="ARBA" id="ARBA00023118"/>
    </source>
</evidence>
<dbReference type="InterPro" id="IPR043519">
    <property type="entry name" value="NT_sf"/>
</dbReference>
<dbReference type="InterPro" id="IPR006116">
    <property type="entry name" value="NT_2-5OAS_ClassI-CCAase"/>
</dbReference>
<evidence type="ECO:0000313" key="2">
    <source>
        <dbReference type="EMBL" id="PEI85553.1"/>
    </source>
</evidence>
<sequence>MVTQNQFLEFLKDIEPSKTTKDDASKAHNDLRSFLEKDADFKPYRESDFLSGSYKRDTAIRPRIVDEKTTRPDVDIIVVTKYTKEDDPKEVINLLYEVLKKQYPNIRKQARSVGINTEKADMDVVPIIAPDGMEGKLYIPDRKQEKWLETNPPRHTIWTTEMNQESAGMFKPLVKIMKWWRRINPTIAKKPKGFVIECIVAECMDKSETKYGELFVKTMEEIVKKYETYVQLEIVPTIDDPGVPGNSVTDGITFDAFKGFYNKVKSHAEIGRKALEETNEDEAVKLWRSIFGHRFPKGKKSSSSFVKSALIPPLLTFPDRPVEPKKPGGFA</sequence>
<protein>
    <submittedName>
        <fullName evidence="2">Nucleotidyltransferase</fullName>
    </submittedName>
</protein>
<reference evidence="2" key="1">
    <citation type="submission" date="2017-09" db="EMBL/GenBank/DDBJ databases">
        <title>Large-scale bioinformatics analysis of Bacillus genomes uncovers conserved roles of natural products in bacterial physiology.</title>
        <authorList>
            <consortium name="Agbiome Team Llc"/>
            <person name="Bleich R.M."/>
            <person name="Kirk G.J."/>
            <person name="Santa Maria K.C."/>
            <person name="Allen S.E."/>
            <person name="Farag S."/>
            <person name="Shank E.A."/>
            <person name="Bowers A."/>
        </authorList>
    </citation>
    <scope>NUCLEOTIDE SEQUENCE</scope>
    <source>
        <strain evidence="2">AFS005430</strain>
    </source>
</reference>
<comment type="caution">
    <text evidence="2">The sequence shown here is derived from an EMBL/GenBank/DDBJ whole genome shotgun (WGS) entry which is preliminary data.</text>
</comment>
<dbReference type="GO" id="GO:0051607">
    <property type="term" value="P:defense response to virus"/>
    <property type="evidence" value="ECO:0007669"/>
    <property type="project" value="UniProtKB-KW"/>
</dbReference>
<dbReference type="SUPFAM" id="SSF81301">
    <property type="entry name" value="Nucleotidyltransferase"/>
    <property type="match status" value="1"/>
</dbReference>
<keyword evidence="1" id="KW-0051">Antiviral defense</keyword>
<proteinExistence type="predicted"/>
<name>A0AB73S8X0_9BACI</name>
<gene>
    <name evidence="2" type="ORF">CN678_15280</name>
</gene>
<dbReference type="EMBL" id="NUEH01000034">
    <property type="protein sequence ID" value="PEI85553.1"/>
    <property type="molecule type" value="Genomic_DNA"/>
</dbReference>
<dbReference type="Pfam" id="PF18144">
    <property type="entry name" value="SMODS"/>
    <property type="match status" value="1"/>
</dbReference>
<dbReference type="Gene3D" id="3.30.460.10">
    <property type="entry name" value="Beta Polymerase, domain 2"/>
    <property type="match status" value="1"/>
</dbReference>
<dbReference type="RefSeq" id="WP_098164563.1">
    <property type="nucleotide sequence ID" value="NZ_NUEH01000034.1"/>
</dbReference>
<accession>A0AB73S8X0</accession>
<organism evidence="2">
    <name type="scientific">Bacillus toyonensis</name>
    <dbReference type="NCBI Taxonomy" id="155322"/>
    <lineage>
        <taxon>Bacteria</taxon>
        <taxon>Bacillati</taxon>
        <taxon>Bacillota</taxon>
        <taxon>Bacilli</taxon>
        <taxon>Bacillales</taxon>
        <taxon>Bacillaceae</taxon>
        <taxon>Bacillus</taxon>
        <taxon>Bacillus cereus group</taxon>
    </lineage>
</organism>